<feature type="compositionally biased region" description="Acidic residues" evidence="1">
    <location>
        <begin position="40"/>
        <end position="49"/>
    </location>
</feature>
<organism evidence="2 3">
    <name type="scientific">Catenaria anguillulae PL171</name>
    <dbReference type="NCBI Taxonomy" id="765915"/>
    <lineage>
        <taxon>Eukaryota</taxon>
        <taxon>Fungi</taxon>
        <taxon>Fungi incertae sedis</taxon>
        <taxon>Blastocladiomycota</taxon>
        <taxon>Blastocladiomycetes</taxon>
        <taxon>Blastocladiales</taxon>
        <taxon>Catenariaceae</taxon>
        <taxon>Catenaria</taxon>
    </lineage>
</organism>
<feature type="compositionally biased region" description="Low complexity" evidence="1">
    <location>
        <begin position="167"/>
        <end position="183"/>
    </location>
</feature>
<dbReference type="EMBL" id="MCFL01000023">
    <property type="protein sequence ID" value="ORZ35270.1"/>
    <property type="molecule type" value="Genomic_DNA"/>
</dbReference>
<keyword evidence="3" id="KW-1185">Reference proteome</keyword>
<reference evidence="2 3" key="1">
    <citation type="submission" date="2016-07" db="EMBL/GenBank/DDBJ databases">
        <title>Pervasive Adenine N6-methylation of Active Genes in Fungi.</title>
        <authorList>
            <consortium name="DOE Joint Genome Institute"/>
            <person name="Mondo S.J."/>
            <person name="Dannebaum R.O."/>
            <person name="Kuo R.C."/>
            <person name="Labutti K."/>
            <person name="Haridas S."/>
            <person name="Kuo A."/>
            <person name="Salamov A."/>
            <person name="Ahrendt S.R."/>
            <person name="Lipzen A."/>
            <person name="Sullivan W."/>
            <person name="Andreopoulos W.B."/>
            <person name="Clum A."/>
            <person name="Lindquist E."/>
            <person name="Daum C."/>
            <person name="Ramamoorthy G.K."/>
            <person name="Gryganskyi A."/>
            <person name="Culley D."/>
            <person name="Magnuson J.K."/>
            <person name="James T.Y."/>
            <person name="O'Malley M.A."/>
            <person name="Stajich J.E."/>
            <person name="Spatafora J.W."/>
            <person name="Visel A."/>
            <person name="Grigoriev I.V."/>
        </authorList>
    </citation>
    <scope>NUCLEOTIDE SEQUENCE [LARGE SCALE GENOMIC DNA]</scope>
    <source>
        <strain evidence="2 3">PL171</strain>
    </source>
</reference>
<accession>A0A1Y2HL15</accession>
<protein>
    <submittedName>
        <fullName evidence="2">Uncharacterized protein</fullName>
    </submittedName>
</protein>
<dbReference type="AlphaFoldDB" id="A0A1Y2HL15"/>
<feature type="compositionally biased region" description="Low complexity" evidence="1">
    <location>
        <begin position="50"/>
        <end position="60"/>
    </location>
</feature>
<comment type="caution">
    <text evidence="2">The sequence shown here is derived from an EMBL/GenBank/DDBJ whole genome shotgun (WGS) entry which is preliminary data.</text>
</comment>
<evidence type="ECO:0000313" key="2">
    <source>
        <dbReference type="EMBL" id="ORZ35270.1"/>
    </source>
</evidence>
<feature type="compositionally biased region" description="Pro residues" evidence="1">
    <location>
        <begin position="140"/>
        <end position="150"/>
    </location>
</feature>
<feature type="compositionally biased region" description="Basic residues" evidence="1">
    <location>
        <begin position="95"/>
        <end position="109"/>
    </location>
</feature>
<evidence type="ECO:0000313" key="3">
    <source>
        <dbReference type="Proteomes" id="UP000193411"/>
    </source>
</evidence>
<dbReference type="Proteomes" id="UP000193411">
    <property type="component" value="Unassembled WGS sequence"/>
</dbReference>
<name>A0A1Y2HL15_9FUNG</name>
<proteinExistence type="predicted"/>
<sequence length="294" mass="30859">MDQTRAPLGQPSATTRRRASIATLETDAGANSFYSATATADEDEGEDASASDMSQDLSASSDDDDDGSETASETMVVSAPDTSLISPGPVPKPVGGHHHHHHHVHHRPHGPGSSSSSTSLNTAFYRPDDTRSVTSVATVRPPPRSPPPVPSDLGRSWVAPDRPARIPSPTSTRPAPAAAVPARDFGSREGTAAAASVSLTRDAASSTNVADLQAQIARLQSQLAASSASPSTMAKRSSAGLFVRMLHASGRWLVRSVVAWIVLATVGRELRARNNKVYRVLEWLVKVAVGVESL</sequence>
<evidence type="ECO:0000256" key="1">
    <source>
        <dbReference type="SAM" id="MobiDB-lite"/>
    </source>
</evidence>
<gene>
    <name evidence="2" type="ORF">BCR44DRAFT_34266</name>
</gene>
<feature type="region of interest" description="Disordered" evidence="1">
    <location>
        <begin position="1"/>
        <end position="187"/>
    </location>
</feature>